<organism evidence="3 4">
    <name type="scientific">Clostridium disporicum</name>
    <dbReference type="NCBI Taxonomy" id="84024"/>
    <lineage>
        <taxon>Bacteria</taxon>
        <taxon>Bacillati</taxon>
        <taxon>Bacillota</taxon>
        <taxon>Clostridia</taxon>
        <taxon>Eubacteriales</taxon>
        <taxon>Clostridiaceae</taxon>
        <taxon>Clostridium</taxon>
    </lineage>
</organism>
<dbReference type="InterPro" id="IPR001296">
    <property type="entry name" value="Glyco_trans_1"/>
</dbReference>
<dbReference type="PANTHER" id="PTHR12526:SF627">
    <property type="entry name" value="D-RHAMNOSYLTRANSFERASE WBPZ"/>
    <property type="match status" value="1"/>
</dbReference>
<dbReference type="CDD" id="cd03801">
    <property type="entry name" value="GT4_PimA-like"/>
    <property type="match status" value="1"/>
</dbReference>
<gene>
    <name evidence="3" type="ORF">ERS852471_01547</name>
</gene>
<dbReference type="GO" id="GO:0004373">
    <property type="term" value="F:alpha-1,4-glucan glucosyltransferase (UDP-glucose donor) activity"/>
    <property type="evidence" value="ECO:0007669"/>
    <property type="project" value="UniProtKB-EC"/>
</dbReference>
<evidence type="ECO:0000259" key="2">
    <source>
        <dbReference type="Pfam" id="PF13439"/>
    </source>
</evidence>
<dbReference type="PANTHER" id="PTHR12526">
    <property type="entry name" value="GLYCOSYLTRANSFERASE"/>
    <property type="match status" value="1"/>
</dbReference>
<evidence type="ECO:0000313" key="4">
    <source>
        <dbReference type="Proteomes" id="UP000095594"/>
    </source>
</evidence>
<keyword evidence="3" id="KW-0328">Glycosyltransferase</keyword>
<dbReference type="Proteomes" id="UP000095594">
    <property type="component" value="Unassembled WGS sequence"/>
</dbReference>
<reference evidence="3 4" key="1">
    <citation type="submission" date="2015-09" db="EMBL/GenBank/DDBJ databases">
        <authorList>
            <consortium name="Pathogen Informatics"/>
        </authorList>
    </citation>
    <scope>NUCLEOTIDE SEQUENCE [LARGE SCALE GENOMIC DNA]</scope>
    <source>
        <strain evidence="3 4">2789STDY5834856</strain>
    </source>
</reference>
<feature type="domain" description="Glycosyl transferase family 1" evidence="1">
    <location>
        <begin position="196"/>
        <end position="361"/>
    </location>
</feature>
<proteinExistence type="predicted"/>
<dbReference type="Gene3D" id="3.40.50.2000">
    <property type="entry name" value="Glycogen Phosphorylase B"/>
    <property type="match status" value="2"/>
</dbReference>
<dbReference type="OrthoDB" id="9814612at2"/>
<feature type="domain" description="Glycosyltransferase subfamily 4-like N-terminal" evidence="2">
    <location>
        <begin position="13"/>
        <end position="192"/>
    </location>
</feature>
<dbReference type="Pfam" id="PF00534">
    <property type="entry name" value="Glycos_transf_1"/>
    <property type="match status" value="1"/>
</dbReference>
<dbReference type="RefSeq" id="WP_055265324.1">
    <property type="nucleotide sequence ID" value="NZ_CABIXQ010000009.1"/>
</dbReference>
<keyword evidence="3" id="KW-0808">Transferase</keyword>
<protein>
    <submittedName>
        <fullName evidence="3">Glycosyltransferase</fullName>
        <ecNumber evidence="3">2.4.1.11</ecNumber>
    </submittedName>
</protein>
<dbReference type="InterPro" id="IPR028098">
    <property type="entry name" value="Glyco_trans_4-like_N"/>
</dbReference>
<name>A0A174F1V3_9CLOT</name>
<dbReference type="EC" id="2.4.1.11" evidence="3"/>
<dbReference type="EMBL" id="CYZX01000009">
    <property type="protein sequence ID" value="CUO42908.1"/>
    <property type="molecule type" value="Genomic_DNA"/>
</dbReference>
<sequence>MNIMFINHENSLGGASKSLLGIIDEFSKKEDINIKVVIPSDGRNELENELINRNIEYFKLKYYWWMVPNREEYRTTIYTIKKCLYYIWNYIQAIKLAKICKKSNIDIIHTNSSVINIGGLISRLTGVKHVWHIREFGEEDHNLRFLYDRDKSLKFICRNSAKVIAISESIYNKYESIFTNGKMEVIYNGVNVKNVIEKREKKKEESINILLAGALKESKGQECAILAIKELVKDNYNVTLSLAGKDENNYENKLKELVSKLHLEKNVKFLGFLNSLDKIREDMDLELVCSKKEAFGRVTVEAMMNMNPVIGADTGATVELIKEGYNGLLYRENDEIDLANKIKVLIDDPILRKKIGERGKKFAEENFTSEINACRIYNLYREIINI</sequence>
<dbReference type="Pfam" id="PF13439">
    <property type="entry name" value="Glyco_transf_4"/>
    <property type="match status" value="1"/>
</dbReference>
<accession>A0A174F1V3</accession>
<evidence type="ECO:0000259" key="1">
    <source>
        <dbReference type="Pfam" id="PF00534"/>
    </source>
</evidence>
<dbReference type="SUPFAM" id="SSF53756">
    <property type="entry name" value="UDP-Glycosyltransferase/glycogen phosphorylase"/>
    <property type="match status" value="1"/>
</dbReference>
<evidence type="ECO:0000313" key="3">
    <source>
        <dbReference type="EMBL" id="CUO42908.1"/>
    </source>
</evidence>
<dbReference type="AlphaFoldDB" id="A0A174F1V3"/>